<feature type="region of interest" description="Disordered" evidence="1">
    <location>
        <begin position="107"/>
        <end position="133"/>
    </location>
</feature>
<proteinExistence type="predicted"/>
<feature type="compositionally biased region" description="Low complexity" evidence="1">
    <location>
        <begin position="120"/>
        <end position="133"/>
    </location>
</feature>
<protein>
    <recommendedName>
        <fullName evidence="2">Copper type II ascorbate-dependent monooxygenase N-terminal domain-containing protein</fullName>
    </recommendedName>
</protein>
<evidence type="ECO:0000259" key="2">
    <source>
        <dbReference type="Pfam" id="PF01082"/>
    </source>
</evidence>
<reference evidence="3 4" key="1">
    <citation type="submission" date="2022-12" db="EMBL/GenBank/DDBJ databases">
        <title>Chromosome-level genome of Tegillarca granosa.</title>
        <authorList>
            <person name="Kim J."/>
        </authorList>
    </citation>
    <scope>NUCLEOTIDE SEQUENCE [LARGE SCALE GENOMIC DNA]</scope>
    <source>
        <strain evidence="3">Teg-2019</strain>
        <tissue evidence="3">Adductor muscle</tissue>
    </source>
</reference>
<evidence type="ECO:0000313" key="4">
    <source>
        <dbReference type="Proteomes" id="UP001217089"/>
    </source>
</evidence>
<keyword evidence="4" id="KW-1185">Reference proteome</keyword>
<dbReference type="EMBL" id="JARBDR010000141">
    <property type="protein sequence ID" value="KAJ8320049.1"/>
    <property type="molecule type" value="Genomic_DNA"/>
</dbReference>
<organism evidence="3 4">
    <name type="scientific">Tegillarca granosa</name>
    <name type="common">Malaysian cockle</name>
    <name type="synonym">Anadara granosa</name>
    <dbReference type="NCBI Taxonomy" id="220873"/>
    <lineage>
        <taxon>Eukaryota</taxon>
        <taxon>Metazoa</taxon>
        <taxon>Spiralia</taxon>
        <taxon>Lophotrochozoa</taxon>
        <taxon>Mollusca</taxon>
        <taxon>Bivalvia</taxon>
        <taxon>Autobranchia</taxon>
        <taxon>Pteriomorphia</taxon>
        <taxon>Arcoida</taxon>
        <taxon>Arcoidea</taxon>
        <taxon>Arcidae</taxon>
        <taxon>Tegillarca</taxon>
    </lineage>
</organism>
<dbReference type="Pfam" id="PF01082">
    <property type="entry name" value="Cu2_monooxygen"/>
    <property type="match status" value="1"/>
</dbReference>
<sequence>MLVGICDNIGGGICPGLTMDGCPIQPPQMQQPSQFIPQNQRPPNTPSQFMPPNQRQPPVMQPNPNQMSGGQTWGGPQTNPIPNQMPPQTQFGGVNPRMQQPPMQPMPNQQNGPFNGGNGFSNNQNFQPQPQAGFPNQVPATQDVTYACVVVDAPLDSSYHVIASSPVIDNVAVVHSMNVYGCKREICFESYQEVNKCIYLMFDKYVNHISIMSFTGTETTAVPISNSPFKCSLEPIAGCNEFITGYSPSYQDVCFHRGTGVRVGRMGFRKVMLQVLWSNPSRIAGGTDSSGMNLYITSRLRQNNLGVATLKVAQFSLPPWQPSYEIKAACSPECSTVQIKKPIYITGGINYMNMLGRDQKIEVLRNGNIVALVTKDQNLFIYYIEF</sequence>
<dbReference type="Gene3D" id="2.60.120.310">
    <property type="entry name" value="Copper type II, ascorbate-dependent monooxygenase, N-terminal domain"/>
    <property type="match status" value="1"/>
</dbReference>
<dbReference type="Proteomes" id="UP001217089">
    <property type="component" value="Unassembled WGS sequence"/>
</dbReference>
<gene>
    <name evidence="3" type="ORF">KUTeg_001636</name>
</gene>
<comment type="caution">
    <text evidence="3">The sequence shown here is derived from an EMBL/GenBank/DDBJ whole genome shotgun (WGS) entry which is preliminary data.</text>
</comment>
<feature type="compositionally biased region" description="Low complexity" evidence="1">
    <location>
        <begin position="50"/>
        <end position="67"/>
    </location>
</feature>
<feature type="domain" description="Copper type II ascorbate-dependent monooxygenase N-terminal" evidence="2">
    <location>
        <begin position="138"/>
        <end position="282"/>
    </location>
</feature>
<dbReference type="InterPro" id="IPR000945">
    <property type="entry name" value="DBH-like"/>
</dbReference>
<evidence type="ECO:0000256" key="1">
    <source>
        <dbReference type="SAM" id="MobiDB-lite"/>
    </source>
</evidence>
<dbReference type="InterPro" id="IPR000323">
    <property type="entry name" value="Cu2_ascorb_mOase_N"/>
</dbReference>
<feature type="region of interest" description="Disordered" evidence="1">
    <location>
        <begin position="25"/>
        <end position="92"/>
    </location>
</feature>
<name>A0ABQ9FS02_TEGGR</name>
<accession>A0ABQ9FS02</accession>
<dbReference type="PANTHER" id="PTHR10157">
    <property type="entry name" value="DOPAMINE BETA HYDROXYLASE RELATED"/>
    <property type="match status" value="1"/>
</dbReference>
<feature type="compositionally biased region" description="Polar residues" evidence="1">
    <location>
        <begin position="68"/>
        <end position="92"/>
    </location>
</feature>
<dbReference type="InterPro" id="IPR036939">
    <property type="entry name" value="Cu2_ascorb_mOase_N_sf"/>
</dbReference>
<evidence type="ECO:0000313" key="3">
    <source>
        <dbReference type="EMBL" id="KAJ8320049.1"/>
    </source>
</evidence>
<dbReference type="PANTHER" id="PTHR10157:SF23">
    <property type="entry name" value="MOXD1 HOMOLOG 1"/>
    <property type="match status" value="1"/>
</dbReference>
<feature type="compositionally biased region" description="Low complexity" evidence="1">
    <location>
        <begin position="27"/>
        <end position="39"/>
    </location>
</feature>
<dbReference type="SUPFAM" id="SSF49742">
    <property type="entry name" value="PHM/PNGase F"/>
    <property type="match status" value="1"/>
</dbReference>
<dbReference type="InterPro" id="IPR008977">
    <property type="entry name" value="PHM/PNGase_F_dom_sf"/>
</dbReference>